<dbReference type="Proteomes" id="UP000315700">
    <property type="component" value="Chromosome"/>
</dbReference>
<feature type="transmembrane region" description="Helical" evidence="1">
    <location>
        <begin position="24"/>
        <end position="43"/>
    </location>
</feature>
<dbReference type="AlphaFoldDB" id="A0A517SIN2"/>
<dbReference type="EMBL" id="CP036271">
    <property type="protein sequence ID" value="QDT55975.1"/>
    <property type="molecule type" value="Genomic_DNA"/>
</dbReference>
<organism evidence="2 3">
    <name type="scientific">Caulifigura coniformis</name>
    <dbReference type="NCBI Taxonomy" id="2527983"/>
    <lineage>
        <taxon>Bacteria</taxon>
        <taxon>Pseudomonadati</taxon>
        <taxon>Planctomycetota</taxon>
        <taxon>Planctomycetia</taxon>
        <taxon>Planctomycetales</taxon>
        <taxon>Planctomycetaceae</taxon>
        <taxon>Caulifigura</taxon>
    </lineage>
</organism>
<keyword evidence="1" id="KW-0812">Transmembrane</keyword>
<accession>A0A517SIN2</accession>
<keyword evidence="3" id="KW-1185">Reference proteome</keyword>
<gene>
    <name evidence="2" type="ORF">Pan44_40240</name>
</gene>
<keyword evidence="1" id="KW-0472">Membrane</keyword>
<keyword evidence="1" id="KW-1133">Transmembrane helix</keyword>
<sequence length="45" mass="4942">MPSALIDLMHALYERWRDATPTDFLTLGVAIIAIGWLAARLSAEA</sequence>
<evidence type="ECO:0000256" key="1">
    <source>
        <dbReference type="SAM" id="Phobius"/>
    </source>
</evidence>
<evidence type="ECO:0000313" key="2">
    <source>
        <dbReference type="EMBL" id="QDT55975.1"/>
    </source>
</evidence>
<reference evidence="2 3" key="1">
    <citation type="submission" date="2019-02" db="EMBL/GenBank/DDBJ databases">
        <title>Deep-cultivation of Planctomycetes and their phenomic and genomic characterization uncovers novel biology.</title>
        <authorList>
            <person name="Wiegand S."/>
            <person name="Jogler M."/>
            <person name="Boedeker C."/>
            <person name="Pinto D."/>
            <person name="Vollmers J."/>
            <person name="Rivas-Marin E."/>
            <person name="Kohn T."/>
            <person name="Peeters S.H."/>
            <person name="Heuer A."/>
            <person name="Rast P."/>
            <person name="Oberbeckmann S."/>
            <person name="Bunk B."/>
            <person name="Jeske O."/>
            <person name="Meyerdierks A."/>
            <person name="Storesund J.E."/>
            <person name="Kallscheuer N."/>
            <person name="Luecker S."/>
            <person name="Lage O.M."/>
            <person name="Pohl T."/>
            <person name="Merkel B.J."/>
            <person name="Hornburger P."/>
            <person name="Mueller R.-W."/>
            <person name="Bruemmer F."/>
            <person name="Labrenz M."/>
            <person name="Spormann A.M."/>
            <person name="Op den Camp H."/>
            <person name="Overmann J."/>
            <person name="Amann R."/>
            <person name="Jetten M.S.M."/>
            <person name="Mascher T."/>
            <person name="Medema M.H."/>
            <person name="Devos D.P."/>
            <person name="Kaster A.-K."/>
            <person name="Ovreas L."/>
            <person name="Rohde M."/>
            <person name="Galperin M.Y."/>
            <person name="Jogler C."/>
        </authorList>
    </citation>
    <scope>NUCLEOTIDE SEQUENCE [LARGE SCALE GENOMIC DNA]</scope>
    <source>
        <strain evidence="2 3">Pan44</strain>
    </source>
</reference>
<evidence type="ECO:0000313" key="3">
    <source>
        <dbReference type="Proteomes" id="UP000315700"/>
    </source>
</evidence>
<dbReference type="InParanoid" id="A0A517SIN2"/>
<dbReference type="KEGG" id="ccos:Pan44_40240"/>
<proteinExistence type="predicted"/>
<dbReference type="RefSeq" id="WP_197453492.1">
    <property type="nucleotide sequence ID" value="NZ_CP036271.1"/>
</dbReference>
<protein>
    <submittedName>
        <fullName evidence="2">Uncharacterized protein</fullName>
    </submittedName>
</protein>
<name>A0A517SIN2_9PLAN</name>